<proteinExistence type="predicted"/>
<dbReference type="AlphaFoldDB" id="A0A9P8VMB7"/>
<evidence type="ECO:0000256" key="2">
    <source>
        <dbReference type="SAM" id="MobiDB-lite"/>
    </source>
</evidence>
<feature type="transmembrane region" description="Helical" evidence="3">
    <location>
        <begin position="478"/>
        <end position="496"/>
    </location>
</feature>
<dbReference type="SUPFAM" id="SSF103473">
    <property type="entry name" value="MFS general substrate transporter"/>
    <property type="match status" value="1"/>
</dbReference>
<feature type="transmembrane region" description="Helical" evidence="3">
    <location>
        <begin position="454"/>
        <end position="472"/>
    </location>
</feature>
<dbReference type="Gene3D" id="1.20.1250.20">
    <property type="entry name" value="MFS general substrate transporter like domains"/>
    <property type="match status" value="1"/>
</dbReference>
<evidence type="ECO:0000313" key="5">
    <source>
        <dbReference type="Proteomes" id="UP000770015"/>
    </source>
</evidence>
<comment type="subcellular location">
    <subcellularLocation>
        <location evidence="1">Membrane</location>
        <topology evidence="1">Multi-pass membrane protein</topology>
    </subcellularLocation>
</comment>
<feature type="transmembrane region" description="Helical" evidence="3">
    <location>
        <begin position="508"/>
        <end position="529"/>
    </location>
</feature>
<name>A0A9P8VMB7_9PEZI</name>
<feature type="transmembrane region" description="Helical" evidence="3">
    <location>
        <begin position="177"/>
        <end position="199"/>
    </location>
</feature>
<evidence type="ECO:0000313" key="4">
    <source>
        <dbReference type="EMBL" id="KAH6695617.1"/>
    </source>
</evidence>
<dbReference type="InterPro" id="IPR011701">
    <property type="entry name" value="MFS"/>
</dbReference>
<keyword evidence="5" id="KW-1185">Reference proteome</keyword>
<accession>A0A9P8VMB7</accession>
<feature type="transmembrane region" description="Helical" evidence="3">
    <location>
        <begin position="389"/>
        <end position="408"/>
    </location>
</feature>
<dbReference type="Pfam" id="PF07690">
    <property type="entry name" value="MFS_1"/>
    <property type="match status" value="1"/>
</dbReference>
<dbReference type="OrthoDB" id="330047at2759"/>
<evidence type="ECO:0000256" key="1">
    <source>
        <dbReference type="ARBA" id="ARBA00004141"/>
    </source>
</evidence>
<keyword evidence="3" id="KW-1133">Transmembrane helix</keyword>
<dbReference type="GO" id="GO:0022857">
    <property type="term" value="F:transmembrane transporter activity"/>
    <property type="evidence" value="ECO:0007669"/>
    <property type="project" value="InterPro"/>
</dbReference>
<gene>
    <name evidence="4" type="ORF">F5X68DRAFT_31157</name>
</gene>
<feature type="transmembrane region" description="Helical" evidence="3">
    <location>
        <begin position="91"/>
        <end position="114"/>
    </location>
</feature>
<dbReference type="GO" id="GO:0000329">
    <property type="term" value="C:fungal-type vacuole membrane"/>
    <property type="evidence" value="ECO:0007669"/>
    <property type="project" value="TreeGrafter"/>
</dbReference>
<dbReference type="PANTHER" id="PTHR20772:SF4">
    <property type="entry name" value="HYPOTHETICAL AMINO ACID TRANSPORTER (EUROFUNG)"/>
    <property type="match status" value="1"/>
</dbReference>
<protein>
    <submittedName>
        <fullName evidence="4">Major facilitator superfamily domain-containing protein</fullName>
    </submittedName>
</protein>
<comment type="caution">
    <text evidence="4">The sequence shown here is derived from an EMBL/GenBank/DDBJ whole genome shotgun (WGS) entry which is preliminary data.</text>
</comment>
<keyword evidence="3" id="KW-0472">Membrane</keyword>
<feature type="region of interest" description="Disordered" evidence="2">
    <location>
        <begin position="1"/>
        <end position="39"/>
    </location>
</feature>
<feature type="transmembrane region" description="Helical" evidence="3">
    <location>
        <begin position="205"/>
        <end position="224"/>
    </location>
</feature>
<dbReference type="InterPro" id="IPR052599">
    <property type="entry name" value="SLC43A_AATransporter"/>
</dbReference>
<keyword evidence="3" id="KW-0812">Transmembrane</keyword>
<feature type="transmembrane region" description="Helical" evidence="3">
    <location>
        <begin position="236"/>
        <end position="259"/>
    </location>
</feature>
<dbReference type="EMBL" id="JAGSXJ010000002">
    <property type="protein sequence ID" value="KAH6695617.1"/>
    <property type="molecule type" value="Genomic_DNA"/>
</dbReference>
<dbReference type="PANTHER" id="PTHR20772">
    <property type="entry name" value="PROTEIN FMP42"/>
    <property type="match status" value="1"/>
</dbReference>
<feature type="transmembrane region" description="Helical" evidence="3">
    <location>
        <begin position="271"/>
        <end position="289"/>
    </location>
</feature>
<evidence type="ECO:0000256" key="3">
    <source>
        <dbReference type="SAM" id="Phobius"/>
    </source>
</evidence>
<dbReference type="InterPro" id="IPR036259">
    <property type="entry name" value="MFS_trans_sf"/>
</dbReference>
<feature type="compositionally biased region" description="Polar residues" evidence="2">
    <location>
        <begin position="1"/>
        <end position="11"/>
    </location>
</feature>
<sequence>MSLAQHVTQSEGFDYQPPTAESPSHVHHPPHSNSNGSGIAWNYGGIDSSEGLLTDNKSEWRRLSFAPAEPDLQAPPAPRIPAYKVSNARRIVQVTTGVVACWLAAGIVFGFAALKPVLIAEGVYSELCDPATETSDEEVSCPEQDLRLNFFFIAASITANVSSLIAGSVLDRYGRRTCWIAAAAALAVGSLLMGLSSAIPALDVYLLGNILLALGGTFLFVSSFQLSNTFPKHSGIIIALVTGAFDASAAVFLFYRLIYDATNGAFSLHKFFFSYISIPILILLAEVLYMPAQSYHSLPELEQKIEQAQDPARDVHDSDEEISDLRELQRIRSARADRRISKLDQIEEVVGNEELRDERVRTEEERQEVSGVWGVLHGSSTSKQLASPWFILILLLTISQMLRMNYFIATIRNQYTYMLDSEAEAAAINHFFDAALPIGGVAATPFIGLLLNHLSVPVVFGVLTLFIVIIGVLNCLPFVWAGYATVVVFVVFRPLYYSAISDYAVKVFGFATFGRIYGTLVCVSGVANFAQSGLDALTHGPLEGDPTPINVALGAAGSIVGVALTVFTAVQGRKFVKEEKITSEVAEERQRLLSNAQEGYGTGVSR</sequence>
<reference evidence="4" key="1">
    <citation type="journal article" date="2021" name="Nat. Commun.">
        <title>Genetic determinants of endophytism in the Arabidopsis root mycobiome.</title>
        <authorList>
            <person name="Mesny F."/>
            <person name="Miyauchi S."/>
            <person name="Thiergart T."/>
            <person name="Pickel B."/>
            <person name="Atanasova L."/>
            <person name="Karlsson M."/>
            <person name="Huettel B."/>
            <person name="Barry K.W."/>
            <person name="Haridas S."/>
            <person name="Chen C."/>
            <person name="Bauer D."/>
            <person name="Andreopoulos W."/>
            <person name="Pangilinan J."/>
            <person name="LaButti K."/>
            <person name="Riley R."/>
            <person name="Lipzen A."/>
            <person name="Clum A."/>
            <person name="Drula E."/>
            <person name="Henrissat B."/>
            <person name="Kohler A."/>
            <person name="Grigoriev I.V."/>
            <person name="Martin F.M."/>
            <person name="Hacquard S."/>
        </authorList>
    </citation>
    <scope>NUCLEOTIDE SEQUENCE</scope>
    <source>
        <strain evidence="4">MPI-SDFR-AT-0117</strain>
    </source>
</reference>
<organism evidence="4 5">
    <name type="scientific">Plectosphaerella plurivora</name>
    <dbReference type="NCBI Taxonomy" id="936078"/>
    <lineage>
        <taxon>Eukaryota</taxon>
        <taxon>Fungi</taxon>
        <taxon>Dikarya</taxon>
        <taxon>Ascomycota</taxon>
        <taxon>Pezizomycotina</taxon>
        <taxon>Sordariomycetes</taxon>
        <taxon>Hypocreomycetidae</taxon>
        <taxon>Glomerellales</taxon>
        <taxon>Plectosphaerellaceae</taxon>
        <taxon>Plectosphaerella</taxon>
    </lineage>
</organism>
<feature type="transmembrane region" description="Helical" evidence="3">
    <location>
        <begin position="549"/>
        <end position="570"/>
    </location>
</feature>
<dbReference type="Proteomes" id="UP000770015">
    <property type="component" value="Unassembled WGS sequence"/>
</dbReference>